<dbReference type="InterPro" id="IPR027469">
    <property type="entry name" value="Cation_efflux_TMD_sf"/>
</dbReference>
<keyword evidence="4 8" id="KW-0812">Transmembrane</keyword>
<name>A0ABM1BLJ8_LIMPO</name>
<evidence type="ECO:0000313" key="11">
    <source>
        <dbReference type="Proteomes" id="UP000694941"/>
    </source>
</evidence>
<evidence type="ECO:0000313" key="12">
    <source>
        <dbReference type="RefSeq" id="XP_013784442.1"/>
    </source>
</evidence>
<feature type="transmembrane region" description="Helical" evidence="8">
    <location>
        <begin position="197"/>
        <end position="213"/>
    </location>
</feature>
<feature type="domain" description="Cation efflux protein cytoplasmic" evidence="10">
    <location>
        <begin position="227"/>
        <end position="270"/>
    </location>
</feature>
<feature type="transmembrane region" description="Helical" evidence="8">
    <location>
        <begin position="34"/>
        <end position="53"/>
    </location>
</feature>
<keyword evidence="5" id="KW-0862">Zinc</keyword>
<evidence type="ECO:0000256" key="5">
    <source>
        <dbReference type="ARBA" id="ARBA00022833"/>
    </source>
</evidence>
<accession>A0ABM1BLJ8</accession>
<protein>
    <submittedName>
        <fullName evidence="12">Zinc transporter 1-like</fullName>
    </submittedName>
</protein>
<feature type="domain" description="Cation efflux protein transmembrane" evidence="9">
    <location>
        <begin position="2"/>
        <end position="222"/>
    </location>
</feature>
<sequence length="418" mass="47383">MLYNVLSLLLLVVNYNLTKERTLKNTFGWARVEVFGVLVNILLLVALCFPICVEALQAMVHASHENTQPRYPLGLITFGAGGLCLNFICIALLGGYTHHQICYFRVNGGDVQINLVLCTDENTSKSDQLQSVEKIRCASSNDQSYSIFSHRTLESSRCLRRMLDFLRDSCSCFLVIMVGCCVLYLDSQELNKYVDPVAGLVIVAVLIATRYHFMKESGMILLQTVPDYIDVQELTKRLMAKFPVIRNIHDLHIWRLTGAHAIATVHIILDYPSDYLNIANQMKNFFQSEGIVFVTVQPEFFQGAGFLQSMDCVLQCSESQTCRALTCCGPLRRSFTTEEEEINISICQRKPYVNSPEVSTTSQNYQDQNHSQNLCAEAGRHKKNTPDKTNVDSDLFGRDFAEYIYYFENLENSKETTV</sequence>
<dbReference type="Pfam" id="PF01545">
    <property type="entry name" value="Cation_efflux"/>
    <property type="match status" value="1"/>
</dbReference>
<evidence type="ECO:0000259" key="9">
    <source>
        <dbReference type="Pfam" id="PF01545"/>
    </source>
</evidence>
<keyword evidence="6 8" id="KW-1133">Transmembrane helix</keyword>
<dbReference type="Pfam" id="PF16916">
    <property type="entry name" value="ZT_dimer"/>
    <property type="match status" value="1"/>
</dbReference>
<evidence type="ECO:0000256" key="4">
    <source>
        <dbReference type="ARBA" id="ARBA00022692"/>
    </source>
</evidence>
<evidence type="ECO:0000256" key="7">
    <source>
        <dbReference type="ARBA" id="ARBA00023136"/>
    </source>
</evidence>
<dbReference type="RefSeq" id="XP_013784442.1">
    <property type="nucleotide sequence ID" value="XM_013928988.1"/>
</dbReference>
<evidence type="ECO:0000256" key="8">
    <source>
        <dbReference type="SAM" id="Phobius"/>
    </source>
</evidence>
<evidence type="ECO:0000256" key="1">
    <source>
        <dbReference type="ARBA" id="ARBA00004141"/>
    </source>
</evidence>
<keyword evidence="7 8" id="KW-0472">Membrane</keyword>
<evidence type="ECO:0000259" key="10">
    <source>
        <dbReference type="Pfam" id="PF16916"/>
    </source>
</evidence>
<dbReference type="PANTHER" id="PTHR45820:SF9">
    <property type="entry name" value="FI23527P1"/>
    <property type="match status" value="1"/>
</dbReference>
<evidence type="ECO:0000256" key="3">
    <source>
        <dbReference type="ARBA" id="ARBA00022448"/>
    </source>
</evidence>
<evidence type="ECO:0000256" key="6">
    <source>
        <dbReference type="ARBA" id="ARBA00022989"/>
    </source>
</evidence>
<dbReference type="SUPFAM" id="SSF161111">
    <property type="entry name" value="Cation efflux protein transmembrane domain-like"/>
    <property type="match status" value="1"/>
</dbReference>
<dbReference type="InterPro" id="IPR002524">
    <property type="entry name" value="Cation_efflux"/>
</dbReference>
<dbReference type="InterPro" id="IPR058533">
    <property type="entry name" value="Cation_efflux_TM"/>
</dbReference>
<dbReference type="NCBIfam" id="TIGR01297">
    <property type="entry name" value="CDF"/>
    <property type="match status" value="1"/>
</dbReference>
<keyword evidence="11" id="KW-1185">Reference proteome</keyword>
<dbReference type="Gene3D" id="1.20.1510.10">
    <property type="entry name" value="Cation efflux protein transmembrane domain"/>
    <property type="match status" value="1"/>
</dbReference>
<gene>
    <name evidence="12" type="primary">LOC106468554</name>
</gene>
<dbReference type="Proteomes" id="UP000694941">
    <property type="component" value="Unplaced"/>
</dbReference>
<feature type="transmembrane region" description="Helical" evidence="8">
    <location>
        <begin position="165"/>
        <end position="185"/>
    </location>
</feature>
<comment type="subcellular location">
    <subcellularLocation>
        <location evidence="1">Membrane</location>
        <topology evidence="1">Multi-pass membrane protein</topology>
    </subcellularLocation>
</comment>
<reference evidence="12" key="1">
    <citation type="submission" date="2025-08" db="UniProtKB">
        <authorList>
            <consortium name="RefSeq"/>
        </authorList>
    </citation>
    <scope>IDENTIFICATION</scope>
    <source>
        <tissue evidence="12">Muscle</tissue>
    </source>
</reference>
<evidence type="ECO:0000256" key="2">
    <source>
        <dbReference type="ARBA" id="ARBA00008873"/>
    </source>
</evidence>
<comment type="similarity">
    <text evidence="2">Belongs to the cation diffusion facilitator (CDF) transporter (TC 2.A.4) family. SLC30A subfamily.</text>
</comment>
<proteinExistence type="inferred from homology"/>
<keyword evidence="3" id="KW-0813">Transport</keyword>
<organism evidence="11 12">
    <name type="scientific">Limulus polyphemus</name>
    <name type="common">Atlantic horseshoe crab</name>
    <dbReference type="NCBI Taxonomy" id="6850"/>
    <lineage>
        <taxon>Eukaryota</taxon>
        <taxon>Metazoa</taxon>
        <taxon>Ecdysozoa</taxon>
        <taxon>Arthropoda</taxon>
        <taxon>Chelicerata</taxon>
        <taxon>Merostomata</taxon>
        <taxon>Xiphosura</taxon>
        <taxon>Limulidae</taxon>
        <taxon>Limulus</taxon>
    </lineage>
</organism>
<dbReference type="InterPro" id="IPR027470">
    <property type="entry name" value="Cation_efflux_CTD"/>
</dbReference>
<dbReference type="GeneID" id="106468554"/>
<dbReference type="PANTHER" id="PTHR45820">
    <property type="entry name" value="FI23527P1"/>
    <property type="match status" value="1"/>
</dbReference>